<keyword evidence="2" id="KW-0813">Transport</keyword>
<feature type="transmembrane region" description="Helical" evidence="6">
    <location>
        <begin position="370"/>
        <end position="394"/>
    </location>
</feature>
<protein>
    <recommendedName>
        <fullName evidence="7">Major facilitator superfamily (MFS) profile domain-containing protein</fullName>
    </recommendedName>
</protein>
<dbReference type="InterPro" id="IPR036259">
    <property type="entry name" value="MFS_trans_sf"/>
</dbReference>
<evidence type="ECO:0000256" key="3">
    <source>
        <dbReference type="ARBA" id="ARBA00022692"/>
    </source>
</evidence>
<accession>A0A3B0SWI7</accession>
<feature type="transmembrane region" description="Helical" evidence="6">
    <location>
        <begin position="21"/>
        <end position="40"/>
    </location>
</feature>
<feature type="domain" description="Major facilitator superfamily (MFS) profile" evidence="7">
    <location>
        <begin position="243"/>
        <end position="441"/>
    </location>
</feature>
<name>A0A3B0SWI7_9ZZZZ</name>
<evidence type="ECO:0000256" key="4">
    <source>
        <dbReference type="ARBA" id="ARBA00022989"/>
    </source>
</evidence>
<evidence type="ECO:0000259" key="7">
    <source>
        <dbReference type="PROSITE" id="PS50850"/>
    </source>
</evidence>
<dbReference type="AlphaFoldDB" id="A0A3B0SWI7"/>
<evidence type="ECO:0000256" key="6">
    <source>
        <dbReference type="SAM" id="Phobius"/>
    </source>
</evidence>
<keyword evidence="3 6" id="KW-0812">Transmembrane</keyword>
<feature type="transmembrane region" description="Helical" evidence="6">
    <location>
        <begin position="85"/>
        <end position="104"/>
    </location>
</feature>
<keyword evidence="5 6" id="KW-0472">Membrane</keyword>
<feature type="transmembrane region" description="Helical" evidence="6">
    <location>
        <begin position="110"/>
        <end position="129"/>
    </location>
</feature>
<dbReference type="InterPro" id="IPR020846">
    <property type="entry name" value="MFS_dom"/>
</dbReference>
<evidence type="ECO:0000256" key="5">
    <source>
        <dbReference type="ARBA" id="ARBA00023136"/>
    </source>
</evidence>
<sequence length="441" mass="47012">MTVRNDKRTIFGWAMYDWANSAYITIFGAVIGAFFTGSIMTADTYWGLSGEALFSILIGLGSIVLLLAMPILGAIADFADAKRRFLRNFAFLGAFFTLIIPFIPEGWVPLFLLTLIVSQFGFVAANVFYDGFLTDISTDDTIDKISSKGFALGYLGGGLYLLGAFVLIFLSSDQPGAVLTETLAARIAIFGSGIWWVVFSLFSLSRLPEDPDGASERRSLTTYASIGFERTISTMKKLGKFPQLLLFVVAFIIYNSGTGTVIAVSGPYAEDTLNLDLQTIALAFLIVQFVAFFGALMFGALAKVIGPKAAVMVSLVVWTGIAVGAYFIPEGSSAGFLALASVVGFVLGGVQALSRSLYGTMIPEEASAEFFGFYSVFSKLSGIGPLVFGAVSAATGSGRTAILSVAAFFVVGLILLAMVDVDKARASRAHWKFEGSEAEVV</sequence>
<feature type="transmembrane region" description="Helical" evidence="6">
    <location>
        <begin position="334"/>
        <end position="358"/>
    </location>
</feature>
<evidence type="ECO:0000256" key="2">
    <source>
        <dbReference type="ARBA" id="ARBA00022448"/>
    </source>
</evidence>
<feature type="transmembrane region" description="Helical" evidence="6">
    <location>
        <begin position="309"/>
        <end position="328"/>
    </location>
</feature>
<dbReference type="EMBL" id="UOEI01000294">
    <property type="protein sequence ID" value="VAW00824.1"/>
    <property type="molecule type" value="Genomic_DNA"/>
</dbReference>
<reference evidence="8" key="1">
    <citation type="submission" date="2018-06" db="EMBL/GenBank/DDBJ databases">
        <authorList>
            <person name="Zhirakovskaya E."/>
        </authorList>
    </citation>
    <scope>NUCLEOTIDE SEQUENCE</scope>
</reference>
<evidence type="ECO:0000313" key="8">
    <source>
        <dbReference type="EMBL" id="VAW00824.1"/>
    </source>
</evidence>
<dbReference type="Gene3D" id="1.20.1250.20">
    <property type="entry name" value="MFS general substrate transporter like domains"/>
    <property type="match status" value="1"/>
</dbReference>
<dbReference type="PROSITE" id="PS50850">
    <property type="entry name" value="MFS"/>
    <property type="match status" value="1"/>
</dbReference>
<gene>
    <name evidence="8" type="ORF">MNBD_ACTINO01-6</name>
</gene>
<dbReference type="Pfam" id="PF11700">
    <property type="entry name" value="ATG22"/>
    <property type="match status" value="2"/>
</dbReference>
<feature type="transmembrane region" description="Helical" evidence="6">
    <location>
        <begin position="244"/>
        <end position="268"/>
    </location>
</feature>
<keyword evidence="4 6" id="KW-1133">Transmembrane helix</keyword>
<feature type="transmembrane region" description="Helical" evidence="6">
    <location>
        <begin position="400"/>
        <end position="419"/>
    </location>
</feature>
<feature type="transmembrane region" description="Helical" evidence="6">
    <location>
        <begin position="150"/>
        <end position="171"/>
    </location>
</feature>
<dbReference type="SUPFAM" id="SSF103473">
    <property type="entry name" value="MFS general substrate transporter"/>
    <property type="match status" value="1"/>
</dbReference>
<dbReference type="PANTHER" id="PTHR23519:SF1">
    <property type="entry name" value="AUTOPHAGY-RELATED PROTEIN 22"/>
    <property type="match status" value="1"/>
</dbReference>
<dbReference type="GO" id="GO:0022857">
    <property type="term" value="F:transmembrane transporter activity"/>
    <property type="evidence" value="ECO:0007669"/>
    <property type="project" value="InterPro"/>
</dbReference>
<dbReference type="InterPro" id="IPR024671">
    <property type="entry name" value="Atg22-like"/>
</dbReference>
<dbReference type="InterPro" id="IPR050495">
    <property type="entry name" value="ATG22/LtaA_families"/>
</dbReference>
<feature type="transmembrane region" description="Helical" evidence="6">
    <location>
        <begin position="52"/>
        <end position="73"/>
    </location>
</feature>
<dbReference type="PANTHER" id="PTHR23519">
    <property type="entry name" value="AUTOPHAGY-RELATED PROTEIN 22"/>
    <property type="match status" value="1"/>
</dbReference>
<feature type="transmembrane region" description="Helical" evidence="6">
    <location>
        <begin position="183"/>
        <end position="204"/>
    </location>
</feature>
<comment type="subcellular location">
    <subcellularLocation>
        <location evidence="1">Endomembrane system</location>
        <topology evidence="1">Multi-pass membrane protein</topology>
    </subcellularLocation>
</comment>
<proteinExistence type="predicted"/>
<organism evidence="8">
    <name type="scientific">hydrothermal vent metagenome</name>
    <dbReference type="NCBI Taxonomy" id="652676"/>
    <lineage>
        <taxon>unclassified sequences</taxon>
        <taxon>metagenomes</taxon>
        <taxon>ecological metagenomes</taxon>
    </lineage>
</organism>
<evidence type="ECO:0000256" key="1">
    <source>
        <dbReference type="ARBA" id="ARBA00004127"/>
    </source>
</evidence>
<feature type="transmembrane region" description="Helical" evidence="6">
    <location>
        <begin position="280"/>
        <end position="302"/>
    </location>
</feature>
<dbReference type="GO" id="GO:0012505">
    <property type="term" value="C:endomembrane system"/>
    <property type="evidence" value="ECO:0007669"/>
    <property type="project" value="UniProtKB-SubCell"/>
</dbReference>